<organism evidence="1 2">
    <name type="scientific">Heterorhabditis bacteriophora</name>
    <name type="common">Entomopathogenic nematode worm</name>
    <dbReference type="NCBI Taxonomy" id="37862"/>
    <lineage>
        <taxon>Eukaryota</taxon>
        <taxon>Metazoa</taxon>
        <taxon>Ecdysozoa</taxon>
        <taxon>Nematoda</taxon>
        <taxon>Chromadorea</taxon>
        <taxon>Rhabditida</taxon>
        <taxon>Rhabditina</taxon>
        <taxon>Rhabditomorpha</taxon>
        <taxon>Strongyloidea</taxon>
        <taxon>Heterorhabditidae</taxon>
        <taxon>Heterorhabditis</taxon>
    </lineage>
</organism>
<keyword evidence="1" id="KW-1185">Reference proteome</keyword>
<proteinExistence type="predicted"/>
<dbReference type="AlphaFoldDB" id="A0A1I7XTL5"/>
<dbReference type="Proteomes" id="UP000095283">
    <property type="component" value="Unplaced"/>
</dbReference>
<accession>A0A1I7XTL5</accession>
<sequence length="151" mass="16958">MSKALHTTIIHLHELGEKHIAIAKKLCHENGSPLDCGTISAMCVNTACNSQNRRQLLQHVYQRSEKASVNSRSHFQLFVIVWAGMSASDKTPLVFVEEMSKNSIFQQDWAPAHGAKTTVELNRQFLRQRHLAIKLTCSEFDGLCNTINLGK</sequence>
<evidence type="ECO:0000313" key="2">
    <source>
        <dbReference type="WBParaSite" id="Hba_20833"/>
    </source>
</evidence>
<protein>
    <submittedName>
        <fullName evidence="2">DYW_deaminase domain-containing protein</fullName>
    </submittedName>
</protein>
<name>A0A1I7XTL5_HETBA</name>
<reference evidence="2" key="1">
    <citation type="submission" date="2016-11" db="UniProtKB">
        <authorList>
            <consortium name="WormBaseParasite"/>
        </authorList>
    </citation>
    <scope>IDENTIFICATION</scope>
</reference>
<dbReference type="WBParaSite" id="Hba_20833">
    <property type="protein sequence ID" value="Hba_20833"/>
    <property type="gene ID" value="Hba_20833"/>
</dbReference>
<evidence type="ECO:0000313" key="1">
    <source>
        <dbReference type="Proteomes" id="UP000095283"/>
    </source>
</evidence>